<feature type="domain" description="DEAD-box helicase OB fold" evidence="1">
    <location>
        <begin position="150"/>
        <end position="224"/>
    </location>
</feature>
<name>A0ABM1BYJ0_LIMPO</name>
<dbReference type="InterPro" id="IPR011709">
    <property type="entry name" value="DEAD-box_helicase_OB_fold"/>
</dbReference>
<organism evidence="2 3">
    <name type="scientific">Limulus polyphemus</name>
    <name type="common">Atlantic horseshoe crab</name>
    <dbReference type="NCBI Taxonomy" id="6850"/>
    <lineage>
        <taxon>Eukaryota</taxon>
        <taxon>Metazoa</taxon>
        <taxon>Ecdysozoa</taxon>
        <taxon>Arthropoda</taxon>
        <taxon>Chelicerata</taxon>
        <taxon>Merostomata</taxon>
        <taxon>Xiphosura</taxon>
        <taxon>Limulidae</taxon>
        <taxon>Limulus</taxon>
    </lineage>
</organism>
<keyword evidence="3" id="KW-0347">Helicase</keyword>
<accession>A0ABM1BYJ0</accession>
<reference evidence="3" key="1">
    <citation type="submission" date="2025-08" db="UniProtKB">
        <authorList>
            <consortium name="RefSeq"/>
        </authorList>
    </citation>
    <scope>IDENTIFICATION</scope>
    <source>
        <tissue evidence="3">Muscle</tissue>
    </source>
</reference>
<dbReference type="Proteomes" id="UP000694941">
    <property type="component" value="Unplaced"/>
</dbReference>
<evidence type="ECO:0000259" key="1">
    <source>
        <dbReference type="Pfam" id="PF07717"/>
    </source>
</evidence>
<keyword evidence="3" id="KW-0547">Nucleotide-binding</keyword>
<keyword evidence="3" id="KW-0378">Hydrolase</keyword>
<keyword evidence="2" id="KW-1185">Reference proteome</keyword>
<evidence type="ECO:0000313" key="2">
    <source>
        <dbReference type="Proteomes" id="UP000694941"/>
    </source>
</evidence>
<proteinExistence type="predicted"/>
<keyword evidence="3" id="KW-0067">ATP-binding</keyword>
<sequence length="227" mass="26141">MGPIPAATGRYCVETCQYGYLYKLQLDHQSLRAPCLQLQQAFLKYTATFQDQKLKDRHQQWVQIKRTWAGEGHSLALGDIMVLLKAVGAAEFVGCTSWFCEQHGLRYKAMIEIRKMRTQLTNEVNLVIPDVNLFVDPKMTPPTPLQIKLLRQVILTGFADHIARRIPKTDIKDDEKIKLKNAYQSIEVETPVFIHHSSVLHKEAPEYVVYQEIFRNKQALYESCCSC</sequence>
<dbReference type="RefSeq" id="XP_013791104.1">
    <property type="nucleotide sequence ID" value="XM_013935650.2"/>
</dbReference>
<dbReference type="GeneID" id="106474950"/>
<protein>
    <submittedName>
        <fullName evidence="3">Probable ATP-dependent RNA helicase DHX37</fullName>
    </submittedName>
</protein>
<gene>
    <name evidence="3" type="primary">LOC106474950</name>
</gene>
<dbReference type="Pfam" id="PF07717">
    <property type="entry name" value="OB_NTP_bind"/>
    <property type="match status" value="1"/>
</dbReference>
<evidence type="ECO:0000313" key="3">
    <source>
        <dbReference type="RefSeq" id="XP_013791104.1"/>
    </source>
</evidence>
<dbReference type="GO" id="GO:0004386">
    <property type="term" value="F:helicase activity"/>
    <property type="evidence" value="ECO:0007669"/>
    <property type="project" value="UniProtKB-KW"/>
</dbReference>